<organism evidence="12 13">
    <name type="scientific">Methanolobus halotolerans</name>
    <dbReference type="NCBI Taxonomy" id="2052935"/>
    <lineage>
        <taxon>Archaea</taxon>
        <taxon>Methanobacteriati</taxon>
        <taxon>Methanobacteriota</taxon>
        <taxon>Stenosarchaea group</taxon>
        <taxon>Methanomicrobia</taxon>
        <taxon>Methanosarcinales</taxon>
        <taxon>Methanosarcinaceae</taxon>
        <taxon>Methanolobus</taxon>
    </lineage>
</organism>
<keyword evidence="13" id="KW-1185">Reference proteome</keyword>
<feature type="domain" description="Calcineurin-like phosphoesterase" evidence="11">
    <location>
        <begin position="5"/>
        <end position="190"/>
    </location>
</feature>
<evidence type="ECO:0000256" key="5">
    <source>
        <dbReference type="ARBA" id="ARBA00022801"/>
    </source>
</evidence>
<evidence type="ECO:0000256" key="3">
    <source>
        <dbReference type="ARBA" id="ARBA00022759"/>
    </source>
</evidence>
<dbReference type="PANTHER" id="PTHR30337">
    <property type="entry name" value="COMPONENT OF ATP-DEPENDENT DSDNA EXONUCLEASE"/>
    <property type="match status" value="1"/>
</dbReference>
<evidence type="ECO:0000256" key="9">
    <source>
        <dbReference type="HAMAP-Rule" id="MF_02044"/>
    </source>
</evidence>
<dbReference type="InterPro" id="IPR041796">
    <property type="entry name" value="Mre11_N"/>
</dbReference>
<feature type="binding site" evidence="9">
    <location>
        <position position="53"/>
    </location>
    <ligand>
        <name>Mn(2+)</name>
        <dbReference type="ChEBI" id="CHEBI:29035"/>
        <label>2</label>
    </ligand>
</feature>
<keyword evidence="8 9" id="KW-0464">Manganese</keyword>
<dbReference type="GO" id="GO:0045027">
    <property type="term" value="F:DNA end binding"/>
    <property type="evidence" value="ECO:0007669"/>
    <property type="project" value="UniProtKB-UniRule"/>
</dbReference>
<keyword evidence="7 9" id="KW-0234">DNA repair</keyword>
<keyword evidence="4 9" id="KW-0227">DNA damage</keyword>
<evidence type="ECO:0000256" key="4">
    <source>
        <dbReference type="ARBA" id="ARBA00022763"/>
    </source>
</evidence>
<reference evidence="12 13" key="1">
    <citation type="submission" date="2017-11" db="EMBL/GenBank/DDBJ databases">
        <title>Isolation and Characterization of Methanogenic Archaea from Saline Meromictic Lake at Siberia.</title>
        <authorList>
            <person name="Shen Y."/>
            <person name="Huang H.-H."/>
            <person name="Lai M.-C."/>
            <person name="Chen S.-C."/>
        </authorList>
    </citation>
    <scope>NUCLEOTIDE SEQUENCE [LARGE SCALE GENOMIC DNA]</scope>
    <source>
        <strain evidence="12 13">SY-01</strain>
    </source>
</reference>
<feature type="binding site" evidence="9">
    <location>
        <position position="12"/>
    </location>
    <ligand>
        <name>Mn(2+)</name>
        <dbReference type="ChEBI" id="CHEBI:29035"/>
        <label>1</label>
    </ligand>
</feature>
<feature type="binding site" evidence="9">
    <location>
        <position position="156"/>
    </location>
    <ligand>
        <name>Mn(2+)</name>
        <dbReference type="ChEBI" id="CHEBI:29035"/>
        <label>2</label>
    </ligand>
</feature>
<accession>A0A4E0PT62</accession>
<feature type="binding site" evidence="9">
    <location>
        <position position="53"/>
    </location>
    <ligand>
        <name>Mn(2+)</name>
        <dbReference type="ChEBI" id="CHEBI:29035"/>
        <label>1</label>
    </ligand>
</feature>
<evidence type="ECO:0000313" key="13">
    <source>
        <dbReference type="Proteomes" id="UP000297295"/>
    </source>
</evidence>
<protein>
    <recommendedName>
        <fullName evidence="9">DNA double-strand break repair protein Mre11</fullName>
        <ecNumber evidence="9">3.1.-.-</ecNumber>
    </recommendedName>
</protein>
<dbReference type="Gene3D" id="3.60.21.10">
    <property type="match status" value="1"/>
</dbReference>
<evidence type="ECO:0000256" key="1">
    <source>
        <dbReference type="ARBA" id="ARBA00022722"/>
    </source>
</evidence>
<feature type="region of interest" description="Disordered" evidence="10">
    <location>
        <begin position="459"/>
        <end position="522"/>
    </location>
</feature>
<comment type="cofactor">
    <cofactor evidence="9">
        <name>Mn(2+)</name>
        <dbReference type="ChEBI" id="CHEBI:29035"/>
    </cofactor>
    <text evidence="9">Binds 2 manganese ions per subunit.</text>
</comment>
<evidence type="ECO:0000313" key="12">
    <source>
        <dbReference type="EMBL" id="TGC07294.1"/>
    </source>
</evidence>
<feature type="binding site" evidence="9">
    <location>
        <position position="88"/>
    </location>
    <ligand>
        <name>Mn(2+)</name>
        <dbReference type="ChEBI" id="CHEBI:29035"/>
        <label>2</label>
    </ligand>
</feature>
<dbReference type="AlphaFoldDB" id="A0A4E0PT62"/>
<evidence type="ECO:0000259" key="11">
    <source>
        <dbReference type="Pfam" id="PF00149"/>
    </source>
</evidence>
<feature type="binding site" evidence="9">
    <location>
        <position position="14"/>
    </location>
    <ligand>
        <name>Mn(2+)</name>
        <dbReference type="ChEBI" id="CHEBI:29035"/>
        <label>1</label>
    </ligand>
</feature>
<name>A0A4E0PT62_9EURY</name>
<dbReference type="SUPFAM" id="SSF56300">
    <property type="entry name" value="Metallo-dependent phosphatases"/>
    <property type="match status" value="1"/>
</dbReference>
<dbReference type="InterPro" id="IPR004843">
    <property type="entry name" value="Calcineurin-like_PHP"/>
</dbReference>
<comment type="function">
    <text evidence="9">Part of the Rad50/Mre11 complex, which is involved in the early steps of DNA double-strand break (DSB) repair. The complex may facilitate opening of the processed DNA ends to aid in the recruitment of HerA and NurA. Mre11 binds to DSB ends and has both double-stranded 3'-5' exonuclease activity and single-stranded endonuclease activity.</text>
</comment>
<dbReference type="GO" id="GO:0000403">
    <property type="term" value="F:Y-form DNA binding"/>
    <property type="evidence" value="ECO:0007669"/>
    <property type="project" value="UniProtKB-UniRule"/>
</dbReference>
<dbReference type="GO" id="GO:0006302">
    <property type="term" value="P:double-strand break repair"/>
    <property type="evidence" value="ECO:0007669"/>
    <property type="project" value="UniProtKB-UniRule"/>
</dbReference>
<feature type="binding site" evidence="9">
    <location>
        <position position="189"/>
    </location>
    <ligand>
        <name>Mn(2+)</name>
        <dbReference type="ChEBI" id="CHEBI:29035"/>
        <label>1</label>
    </ligand>
</feature>
<comment type="subunit">
    <text evidence="9">Homodimer. Forms a heterotetramer composed of two Mre11 subunits and two Rad50 subunits.</text>
</comment>
<evidence type="ECO:0000256" key="7">
    <source>
        <dbReference type="ARBA" id="ARBA00023204"/>
    </source>
</evidence>
<dbReference type="InterPro" id="IPR032885">
    <property type="entry name" value="Mre11_archaea-type"/>
</dbReference>
<keyword evidence="1 9" id="KW-0540">Nuclease</keyword>
<dbReference type="OrthoDB" id="11638at2157"/>
<evidence type="ECO:0000256" key="2">
    <source>
        <dbReference type="ARBA" id="ARBA00022723"/>
    </source>
</evidence>
<keyword evidence="3 9" id="KW-0255">Endonuclease</keyword>
<proteinExistence type="inferred from homology"/>
<dbReference type="PANTHER" id="PTHR30337:SF0">
    <property type="entry name" value="NUCLEASE SBCCD SUBUNIT D"/>
    <property type="match status" value="1"/>
</dbReference>
<dbReference type="GO" id="GO:0008408">
    <property type="term" value="F:3'-5' exonuclease activity"/>
    <property type="evidence" value="ECO:0007669"/>
    <property type="project" value="UniProtKB-UniRule"/>
</dbReference>
<dbReference type="HAMAP" id="MF_02044">
    <property type="entry name" value="Mre11"/>
    <property type="match status" value="1"/>
</dbReference>
<keyword evidence="6 9" id="KW-0269">Exonuclease</keyword>
<keyword evidence="2 9" id="KW-0479">Metal-binding</keyword>
<dbReference type="InterPro" id="IPR050535">
    <property type="entry name" value="DNA_Repair-Maintenance_Comp"/>
</dbReference>
<gene>
    <name evidence="9" type="primary">mre11</name>
    <name evidence="12" type="ORF">CUN85_11615</name>
</gene>
<comment type="similarity">
    <text evidence="9">Belongs to the MRE11/RAD32 family.</text>
</comment>
<dbReference type="GO" id="GO:0030145">
    <property type="term" value="F:manganese ion binding"/>
    <property type="evidence" value="ECO:0007669"/>
    <property type="project" value="UniProtKB-UniRule"/>
</dbReference>
<dbReference type="EC" id="3.1.-.-" evidence="9"/>
<evidence type="ECO:0000256" key="8">
    <source>
        <dbReference type="ARBA" id="ARBA00023211"/>
    </source>
</evidence>
<dbReference type="EMBL" id="PGGK01000017">
    <property type="protein sequence ID" value="TGC07294.1"/>
    <property type="molecule type" value="Genomic_DNA"/>
</dbReference>
<dbReference type="Proteomes" id="UP000297295">
    <property type="component" value="Unassembled WGS sequence"/>
</dbReference>
<comment type="caution">
    <text evidence="9">Lacks conserved residue(s) required for the propagation of feature annotation.</text>
</comment>
<dbReference type="GO" id="GO:0004519">
    <property type="term" value="F:endonuclease activity"/>
    <property type="evidence" value="ECO:0007669"/>
    <property type="project" value="UniProtKB-UniRule"/>
</dbReference>
<evidence type="ECO:0000256" key="6">
    <source>
        <dbReference type="ARBA" id="ARBA00022839"/>
    </source>
</evidence>
<evidence type="ECO:0000256" key="10">
    <source>
        <dbReference type="SAM" id="MobiDB-lite"/>
    </source>
</evidence>
<dbReference type="CDD" id="cd00840">
    <property type="entry name" value="MPP_Mre11_N"/>
    <property type="match status" value="1"/>
</dbReference>
<dbReference type="InterPro" id="IPR029052">
    <property type="entry name" value="Metallo-depent_PP-like"/>
</dbReference>
<comment type="caution">
    <text evidence="12">The sequence shown here is derived from an EMBL/GenBank/DDBJ whole genome shotgun (WGS) entry which is preliminary data.</text>
</comment>
<feature type="active site" description="Proton donor" evidence="9">
    <location>
        <position position="89"/>
    </location>
</feature>
<dbReference type="Pfam" id="PF00149">
    <property type="entry name" value="Metallophos"/>
    <property type="match status" value="1"/>
</dbReference>
<keyword evidence="5 9" id="KW-0378">Hydrolase</keyword>
<sequence>MMDEIRIIHTGDTHLGYRQYHSEARRQDFMDAFSRVIDDAIEAKADAVVHAGDLFDSRNPTLDDILGAMELFSKLKSADIPLLAIVGNHESKQSTQWLDLFGTMGLVTRLGTTPFKLGGVAIYGIDSVPRSRIPLFDYTVFDDTPADARHNLLVMHQLMKPFPFGEWDMHEVIDALPFNVDAVLLGDNHKHEIIKVDNVWVTYCGSTERNSTSEREPRSYNIISVSEAGVDISRRIIPTREFVFIPVHLEKDSDAYDEIFAAIKEHDIEEKVVFINISGDPGVKVIFSEVEKFLLSRKALVPGIRDLRTGEISLDDARMPVSFADPDDAVKEEIRKMHLTDGGLMVDEIVRDPTVVKTKVDAEVEKKLGKLMDSTDFSDIVVSRSKVTDELPASIEERPEVTVLAHNEVDTICKAGKPVEEHITESIGQLAELSTEEVNAVQGLTTSSETVVEKMAGSQQEYACEEDAPATEYEKDMPESGIKAHEGAKEEVKKDTSPSEEKQASKEKTDHKPRQYNLGDYL</sequence>
<comment type="activity regulation">
    <text evidence="9">Nuclease activity is regulated by Rad50.</text>
</comment>
<feature type="compositionally biased region" description="Basic and acidic residues" evidence="10">
    <location>
        <begin position="472"/>
        <end position="513"/>
    </location>
</feature>